<sequence length="196" mass="21375">MWPTGDMELSGACPRSRTYEGHVLSEPTCGLLPLRDGGPVGTRRRKRDRQETCVRRGPRGARPELCVQRPVVTVEFGQAGFAGSQAKDRVVHTQQQTGRRVQASTLTLITRSGLAASTGHASRGGWAVWWSMGCHFAVSMQSCLPIGHFPRFCVSTAEADMAHMARGSKEHTAAPMPRPPSVRPPEQNMSPWAATM</sequence>
<evidence type="ECO:0000256" key="1">
    <source>
        <dbReference type="SAM" id="MobiDB-lite"/>
    </source>
</evidence>
<reference evidence="2" key="1">
    <citation type="journal article" date="2020" name="Stud. Mycol.">
        <title>101 Dothideomycetes genomes: a test case for predicting lifestyles and emergence of pathogens.</title>
        <authorList>
            <person name="Haridas S."/>
            <person name="Albert R."/>
            <person name="Binder M."/>
            <person name="Bloem J."/>
            <person name="Labutti K."/>
            <person name="Salamov A."/>
            <person name="Andreopoulos B."/>
            <person name="Baker S."/>
            <person name="Barry K."/>
            <person name="Bills G."/>
            <person name="Bluhm B."/>
            <person name="Cannon C."/>
            <person name="Castanera R."/>
            <person name="Culley D."/>
            <person name="Daum C."/>
            <person name="Ezra D."/>
            <person name="Gonzalez J."/>
            <person name="Henrissat B."/>
            <person name="Kuo A."/>
            <person name="Liang C."/>
            <person name="Lipzen A."/>
            <person name="Lutzoni F."/>
            <person name="Magnuson J."/>
            <person name="Mondo S."/>
            <person name="Nolan M."/>
            <person name="Ohm R."/>
            <person name="Pangilinan J."/>
            <person name="Park H.-J."/>
            <person name="Ramirez L."/>
            <person name="Alfaro M."/>
            <person name="Sun H."/>
            <person name="Tritt A."/>
            <person name="Yoshinaga Y."/>
            <person name="Zwiers L.-H."/>
            <person name="Turgeon B."/>
            <person name="Goodwin S."/>
            <person name="Spatafora J."/>
            <person name="Crous P."/>
            <person name="Grigoriev I."/>
        </authorList>
    </citation>
    <scope>NUCLEOTIDE SEQUENCE</scope>
    <source>
        <strain evidence="2">CBS 122367</strain>
    </source>
</reference>
<dbReference type="AlphaFoldDB" id="A0A6G1J845"/>
<accession>A0A6G1J845</accession>
<name>A0A6G1J845_9PLEO</name>
<feature type="region of interest" description="Disordered" evidence="1">
    <location>
        <begin position="168"/>
        <end position="196"/>
    </location>
</feature>
<keyword evidence="3" id="KW-1185">Reference proteome</keyword>
<gene>
    <name evidence="2" type="ORF">K458DRAFT_402274</name>
</gene>
<evidence type="ECO:0000313" key="3">
    <source>
        <dbReference type="Proteomes" id="UP000799291"/>
    </source>
</evidence>
<dbReference type="EMBL" id="MU005576">
    <property type="protein sequence ID" value="KAF2686707.1"/>
    <property type="molecule type" value="Genomic_DNA"/>
</dbReference>
<feature type="region of interest" description="Disordered" evidence="1">
    <location>
        <begin position="33"/>
        <end position="58"/>
    </location>
</feature>
<dbReference type="Proteomes" id="UP000799291">
    <property type="component" value="Unassembled WGS sequence"/>
</dbReference>
<proteinExistence type="predicted"/>
<organism evidence="2 3">
    <name type="scientific">Lentithecium fluviatile CBS 122367</name>
    <dbReference type="NCBI Taxonomy" id="1168545"/>
    <lineage>
        <taxon>Eukaryota</taxon>
        <taxon>Fungi</taxon>
        <taxon>Dikarya</taxon>
        <taxon>Ascomycota</taxon>
        <taxon>Pezizomycotina</taxon>
        <taxon>Dothideomycetes</taxon>
        <taxon>Pleosporomycetidae</taxon>
        <taxon>Pleosporales</taxon>
        <taxon>Massarineae</taxon>
        <taxon>Lentitheciaceae</taxon>
        <taxon>Lentithecium</taxon>
    </lineage>
</organism>
<evidence type="ECO:0000313" key="2">
    <source>
        <dbReference type="EMBL" id="KAF2686707.1"/>
    </source>
</evidence>
<protein>
    <submittedName>
        <fullName evidence="2">Uncharacterized protein</fullName>
    </submittedName>
</protein>